<dbReference type="HAMAP" id="MF_01539">
    <property type="entry name" value="TmcAL"/>
    <property type="match status" value="1"/>
</dbReference>
<feature type="binding site" evidence="2">
    <location>
        <begin position="7"/>
        <end position="20"/>
    </location>
    <ligand>
        <name>ATP</name>
        <dbReference type="ChEBI" id="CHEBI:30616"/>
    </ligand>
</feature>
<dbReference type="PANTHER" id="PTHR37825">
    <property type="entry name" value="TRNA(MET) CYTIDINE ACETATE LIGASE"/>
    <property type="match status" value="1"/>
</dbReference>
<dbReference type="STRING" id="100884.GCA_000269565_00691"/>
<dbReference type="AlphaFoldDB" id="E7GF15"/>
<dbReference type="PANTHER" id="PTHR37825:SF1">
    <property type="entry name" value="TRNA(MET) CYTIDINE ACETATE LIGASE"/>
    <property type="match status" value="1"/>
</dbReference>
<dbReference type="Proteomes" id="UP000003157">
    <property type="component" value="Unassembled WGS sequence"/>
</dbReference>
<organism evidence="3 4">
    <name type="scientific">Coprobacillus cateniformis</name>
    <dbReference type="NCBI Taxonomy" id="100884"/>
    <lineage>
        <taxon>Bacteria</taxon>
        <taxon>Bacillati</taxon>
        <taxon>Bacillota</taxon>
        <taxon>Erysipelotrichia</taxon>
        <taxon>Erysipelotrichales</taxon>
        <taxon>Coprobacillaceae</taxon>
        <taxon>Coprobacillus</taxon>
    </lineage>
</organism>
<feature type="binding site" evidence="2">
    <location>
        <position position="183"/>
    </location>
    <ligand>
        <name>ATP</name>
        <dbReference type="ChEBI" id="CHEBI:30616"/>
    </ligand>
</feature>
<comment type="subcellular location">
    <subcellularLocation>
        <location evidence="2">Cytoplasm</location>
    </subcellularLocation>
</comment>
<accession>E7GF15</accession>
<comment type="caution">
    <text evidence="2">Lacks conserved residue(s) required for the propagation of feature annotation.</text>
</comment>
<dbReference type="GeneID" id="78228588"/>
<comment type="caution">
    <text evidence="3">The sequence shown here is derived from an EMBL/GenBank/DDBJ whole genome shotgun (WGS) entry which is preliminary data.</text>
</comment>
<dbReference type="HOGENOM" id="CLU_038915_0_2_9"/>
<keyword evidence="2" id="KW-0694">RNA-binding</keyword>
<dbReference type="Gene3D" id="3.40.50.620">
    <property type="entry name" value="HUPs"/>
    <property type="match status" value="1"/>
</dbReference>
<dbReference type="OrthoDB" id="9769796at2"/>
<dbReference type="GO" id="GO:0005737">
    <property type="term" value="C:cytoplasm"/>
    <property type="evidence" value="ECO:0007669"/>
    <property type="project" value="UniProtKB-SubCell"/>
</dbReference>
<dbReference type="GO" id="GO:0016879">
    <property type="term" value="F:ligase activity, forming carbon-nitrogen bonds"/>
    <property type="evidence" value="ECO:0007669"/>
    <property type="project" value="UniProtKB-UniRule"/>
</dbReference>
<comment type="catalytic activity">
    <reaction evidence="2">
        <text>cytidine(34) in elongator tRNA(Met) + acetate + ATP = N(4)-acetylcytidine(34) in elongator tRNA(Met) + AMP + diphosphate</text>
        <dbReference type="Rhea" id="RHEA:58144"/>
        <dbReference type="Rhea" id="RHEA-COMP:10693"/>
        <dbReference type="Rhea" id="RHEA-COMP:10694"/>
        <dbReference type="ChEBI" id="CHEBI:30089"/>
        <dbReference type="ChEBI" id="CHEBI:30616"/>
        <dbReference type="ChEBI" id="CHEBI:33019"/>
        <dbReference type="ChEBI" id="CHEBI:74900"/>
        <dbReference type="ChEBI" id="CHEBI:82748"/>
        <dbReference type="ChEBI" id="CHEBI:456215"/>
    </reaction>
</comment>
<proteinExistence type="inferred from homology"/>
<dbReference type="GO" id="GO:0000049">
    <property type="term" value="F:tRNA binding"/>
    <property type="evidence" value="ECO:0007669"/>
    <property type="project" value="UniProtKB-KW"/>
</dbReference>
<sequence length="383" mass="44693">MRVLGIIVEYNPFHNGHIYHIQRSKTITKCDYTIAVMSSSFVQRGEPAIIDKWTRSRLAIEFGVDIVLELPFVYACQSADYFAKGAIDLLHAIGVTDICFGSEDGRIETFMDIACTIEMHQEDYNMHIKHYMQEGLRYPDACNQALRQIMGKEITTPNDLLGLSYVKEIVSHHYAITPHCFARTNDYHDTKLQDIASASAIRKAIYEKKDFKSTLPHPEYYQNDLFFLQDFYPYLKYQIMTSTPKELRQYHLVEEGLENILISQIHKTNCLEELLGCLLSKRYTKPRIQRMLIHLLMKNTKQQIQAAMKIDYLRILAMNEQGRQYLNIIKKECPYTIVTNFSRYQHPALEIEFKATRLLSLLSQQPYDLIKKEYASIPYIKAD</sequence>
<dbReference type="eggNOG" id="COG1323">
    <property type="taxonomic scope" value="Bacteria"/>
</dbReference>
<keyword evidence="2" id="KW-0436">Ligase</keyword>
<name>E7GF15_9FIRM</name>
<protein>
    <recommendedName>
        <fullName evidence="2">tRNA(Met) cytidine acetate ligase</fullName>
        <ecNumber evidence="2">6.3.4.-</ecNumber>
    </recommendedName>
</protein>
<feature type="binding site" evidence="2">
    <location>
        <position position="158"/>
    </location>
    <ligand>
        <name>ATP</name>
        <dbReference type="ChEBI" id="CHEBI:30616"/>
    </ligand>
</feature>
<dbReference type="NCBIfam" id="NF010191">
    <property type="entry name" value="PRK13670.1"/>
    <property type="match status" value="1"/>
</dbReference>
<keyword evidence="2" id="KW-0067">ATP-binding</keyword>
<gene>
    <name evidence="2" type="primary">tmcAL</name>
    <name evidence="3" type="ORF">HMPREF9488_03358</name>
</gene>
<evidence type="ECO:0000313" key="3">
    <source>
        <dbReference type="EMBL" id="EFW03294.1"/>
    </source>
</evidence>
<dbReference type="Pfam" id="PF05636">
    <property type="entry name" value="HIGH_NTase1"/>
    <property type="match status" value="1"/>
</dbReference>
<keyword evidence="1 2" id="KW-0819">tRNA processing</keyword>
<evidence type="ECO:0000256" key="1">
    <source>
        <dbReference type="ARBA" id="ARBA00022694"/>
    </source>
</evidence>
<dbReference type="GO" id="GO:0006400">
    <property type="term" value="P:tRNA modification"/>
    <property type="evidence" value="ECO:0007669"/>
    <property type="project" value="UniProtKB-UniRule"/>
</dbReference>
<dbReference type="GO" id="GO:0005524">
    <property type="term" value="F:ATP binding"/>
    <property type="evidence" value="ECO:0007669"/>
    <property type="project" value="UniProtKB-KW"/>
</dbReference>
<comment type="function">
    <text evidence="2">Catalyzes the formation of N(4)-acetylcytidine (ac(4)C) at the wobble position of elongator tRNA(Met), using acetate and ATP as substrates. First activates an acetate ion to form acetyladenylate (Ac-AMP) and then transfers the acetyl group to tRNA to form ac(4)C34.</text>
</comment>
<dbReference type="InterPro" id="IPR008513">
    <property type="entry name" value="tRNA(Met)_cyd_acetate_ligase"/>
</dbReference>
<comment type="similarity">
    <text evidence="2">Belongs to the TmcAL family.</text>
</comment>
<dbReference type="NCBIfam" id="NF010192">
    <property type="entry name" value="PRK13671.1"/>
    <property type="match status" value="1"/>
</dbReference>
<dbReference type="RefSeq" id="WP_008790440.1">
    <property type="nucleotide sequence ID" value="NZ_AKCB01000001.1"/>
</dbReference>
<evidence type="ECO:0000313" key="4">
    <source>
        <dbReference type="Proteomes" id="UP000003157"/>
    </source>
</evidence>
<dbReference type="SUPFAM" id="SSF52374">
    <property type="entry name" value="Nucleotidylyl transferase"/>
    <property type="match status" value="1"/>
</dbReference>
<keyword evidence="4" id="KW-1185">Reference proteome</keyword>
<feature type="binding site" evidence="2">
    <location>
        <position position="101"/>
    </location>
    <ligand>
        <name>ATP</name>
        <dbReference type="ChEBI" id="CHEBI:30616"/>
    </ligand>
</feature>
<dbReference type="EMBL" id="ADKX01000048">
    <property type="protein sequence ID" value="EFW03294.1"/>
    <property type="molecule type" value="Genomic_DNA"/>
</dbReference>
<reference evidence="3 4" key="1">
    <citation type="submission" date="2010-12" db="EMBL/GenBank/DDBJ databases">
        <title>The Genome Sequence of Coprobacillus sp. strain 29_1.</title>
        <authorList>
            <consortium name="The Broad Institute Genome Sequencing Platform"/>
            <person name="Earl A."/>
            <person name="Ward D."/>
            <person name="Feldgarden M."/>
            <person name="Gevers D."/>
            <person name="Daigneault M."/>
            <person name="Sibley C.D."/>
            <person name="White A."/>
            <person name="Strauss J."/>
            <person name="Allen-Vercoe E."/>
            <person name="Young S.K."/>
            <person name="Zeng Q."/>
            <person name="Gargeya S."/>
            <person name="Fitzgerald M."/>
            <person name="Haas B."/>
            <person name="Abouelleil A."/>
            <person name="Alvarado L."/>
            <person name="Arachchi H.M."/>
            <person name="Berlin A."/>
            <person name="Brown A."/>
            <person name="Chapman S.B."/>
            <person name="Chen Z."/>
            <person name="Dunbar C."/>
            <person name="Freedman E."/>
            <person name="Gearin G."/>
            <person name="Gellesch M."/>
            <person name="Goldberg J."/>
            <person name="Griggs A."/>
            <person name="Gujja S."/>
            <person name="Heilman E."/>
            <person name="Heiman D."/>
            <person name="Howarth C."/>
            <person name="Larson L."/>
            <person name="Lui A."/>
            <person name="MacDonald P.J.P."/>
            <person name="Mehta T."/>
            <person name="Montmayeur A."/>
            <person name="Murphy C."/>
            <person name="Neiman D."/>
            <person name="Pearson M."/>
            <person name="Priest M."/>
            <person name="Roberts A."/>
            <person name="Saif S."/>
            <person name="Shea T."/>
            <person name="Shenoy N."/>
            <person name="Sisk P."/>
            <person name="Stolte C."/>
            <person name="Sykes S."/>
            <person name="White J."/>
            <person name="Yandava C."/>
            <person name="Nusbaum C."/>
            <person name="Birren B."/>
        </authorList>
    </citation>
    <scope>NUCLEOTIDE SEQUENCE [LARGE SCALE GENOMIC DNA]</scope>
    <source>
        <strain evidence="3 4">29_1</strain>
    </source>
</reference>
<dbReference type="InterPro" id="IPR014729">
    <property type="entry name" value="Rossmann-like_a/b/a_fold"/>
</dbReference>
<keyword evidence="2" id="KW-0963">Cytoplasm</keyword>
<dbReference type="EC" id="6.3.4.-" evidence="2"/>
<keyword evidence="2" id="KW-0820">tRNA-binding</keyword>
<evidence type="ECO:0000256" key="2">
    <source>
        <dbReference type="HAMAP-Rule" id="MF_01539"/>
    </source>
</evidence>
<keyword evidence="2" id="KW-0547">Nucleotide-binding</keyword>